<accession>A0ABR8HFW0</accession>
<keyword evidence="1" id="KW-0175">Coiled coil</keyword>
<evidence type="ECO:0000313" key="3">
    <source>
        <dbReference type="EMBL" id="MBD2614685.1"/>
    </source>
</evidence>
<name>A0ABR8HFW0_NOSPU</name>
<proteinExistence type="predicted"/>
<protein>
    <recommendedName>
        <fullName evidence="2">Inactive STAND domain-containing protein</fullName>
    </recommendedName>
</protein>
<evidence type="ECO:0000256" key="1">
    <source>
        <dbReference type="SAM" id="Coils"/>
    </source>
</evidence>
<keyword evidence="4" id="KW-1185">Reference proteome</keyword>
<sequence>MFSEQHLQRKYQILQKSYDLLAQKLEKLRHDYSIEAGSAIGFQLKIQMEQVEAELNDLAQQLEELEKALSSGRVYRALLKLGYQTQTGAFRQFIQANSLAAFLIHGSLWYGQGWLLNRLVSKYVTNYVNAKRVGINLSRVARRSDVAALWRELSYGVGLGWQSSDSEVIERVYKWSRTQTVLLIFDNVNHLSETFLQEMILKFWFPLVTKARGTTRQTTQFQLFMFLVDYEGCVDSWNISFAEQLNPDWQPDTPVKLPAITEFSEDELVTWIRYEAEELPIDLTKKADETVRTILQNSENGIPEPTLQEICRLSDCEWKHTWFNPNP</sequence>
<gene>
    <name evidence="3" type="ORF">H6G94_25995</name>
</gene>
<feature type="coiled-coil region" evidence="1">
    <location>
        <begin position="11"/>
        <end position="68"/>
    </location>
</feature>
<evidence type="ECO:0000259" key="2">
    <source>
        <dbReference type="Pfam" id="PF19995"/>
    </source>
</evidence>
<evidence type="ECO:0000313" key="4">
    <source>
        <dbReference type="Proteomes" id="UP000606396"/>
    </source>
</evidence>
<dbReference type="InterPro" id="IPR045475">
    <property type="entry name" value="iSTAND"/>
</dbReference>
<dbReference type="RefSeq" id="WP_190951595.1">
    <property type="nucleotide sequence ID" value="NZ_JACJTC010000020.1"/>
</dbReference>
<comment type="caution">
    <text evidence="3">The sequence shown here is derived from an EMBL/GenBank/DDBJ whole genome shotgun (WGS) entry which is preliminary data.</text>
</comment>
<dbReference type="Proteomes" id="UP000606396">
    <property type="component" value="Unassembled WGS sequence"/>
</dbReference>
<dbReference type="Pfam" id="PF19995">
    <property type="entry name" value="iSTAND"/>
    <property type="match status" value="1"/>
</dbReference>
<organism evidence="3 4">
    <name type="scientific">Nostoc punctiforme FACHB-252</name>
    <dbReference type="NCBI Taxonomy" id="1357509"/>
    <lineage>
        <taxon>Bacteria</taxon>
        <taxon>Bacillati</taxon>
        <taxon>Cyanobacteriota</taxon>
        <taxon>Cyanophyceae</taxon>
        <taxon>Nostocales</taxon>
        <taxon>Nostocaceae</taxon>
        <taxon>Nostoc</taxon>
    </lineage>
</organism>
<feature type="domain" description="Inactive STAND" evidence="2">
    <location>
        <begin position="78"/>
        <end position="228"/>
    </location>
</feature>
<dbReference type="EMBL" id="JACJTC010000020">
    <property type="protein sequence ID" value="MBD2614685.1"/>
    <property type="molecule type" value="Genomic_DNA"/>
</dbReference>
<reference evidence="3 4" key="1">
    <citation type="journal article" date="2020" name="ISME J.">
        <title>Comparative genomics reveals insights into cyanobacterial evolution and habitat adaptation.</title>
        <authorList>
            <person name="Chen M.Y."/>
            <person name="Teng W.K."/>
            <person name="Zhao L."/>
            <person name="Hu C.X."/>
            <person name="Zhou Y.K."/>
            <person name="Han B.P."/>
            <person name="Song L.R."/>
            <person name="Shu W.S."/>
        </authorList>
    </citation>
    <scope>NUCLEOTIDE SEQUENCE [LARGE SCALE GENOMIC DNA]</scope>
    <source>
        <strain evidence="3 4">FACHB-252</strain>
    </source>
</reference>